<protein>
    <submittedName>
        <fullName evidence="10">Vascular plant-like leucine rich repeat transmembrane-like protein kinase</fullName>
    </submittedName>
</protein>
<keyword evidence="6" id="KW-1133">Transmembrane helix</keyword>
<evidence type="ECO:0000256" key="2">
    <source>
        <dbReference type="ARBA" id="ARBA00022614"/>
    </source>
</evidence>
<dbReference type="PaxDb" id="35128-Thaps261595"/>
<name>B8BVX6_THAPS</name>
<evidence type="ECO:0000313" key="11">
    <source>
        <dbReference type="Proteomes" id="UP000001449"/>
    </source>
</evidence>
<evidence type="ECO:0000256" key="4">
    <source>
        <dbReference type="ARBA" id="ARBA00022729"/>
    </source>
</evidence>
<feature type="non-terminal residue" evidence="10">
    <location>
        <position position="224"/>
    </location>
</feature>
<dbReference type="Gene3D" id="3.80.10.10">
    <property type="entry name" value="Ribonuclease Inhibitor"/>
    <property type="match status" value="2"/>
</dbReference>
<dbReference type="PANTHER" id="PTHR27000:SF777">
    <property type="entry name" value="PROTEIN KINASE DOMAIN-CONTAINING PROTEIN"/>
    <property type="match status" value="1"/>
</dbReference>
<dbReference type="GO" id="GO:0016020">
    <property type="term" value="C:membrane"/>
    <property type="evidence" value="ECO:0007669"/>
    <property type="project" value="UniProtKB-SubCell"/>
</dbReference>
<dbReference type="OMA" id="DNIVSGH"/>
<gene>
    <name evidence="10" type="ORF">THAPSDRAFT_261595</name>
</gene>
<dbReference type="Pfam" id="PF13855">
    <property type="entry name" value="LRR_8"/>
    <property type="match status" value="1"/>
</dbReference>
<keyword evidence="9" id="KW-0325">Glycoprotein</keyword>
<evidence type="ECO:0000256" key="7">
    <source>
        <dbReference type="ARBA" id="ARBA00023136"/>
    </source>
</evidence>
<dbReference type="RefSeq" id="XP_002288090.1">
    <property type="nucleotide sequence ID" value="XM_002288054.1"/>
</dbReference>
<evidence type="ECO:0000313" key="10">
    <source>
        <dbReference type="EMBL" id="EED95533.1"/>
    </source>
</evidence>
<dbReference type="Proteomes" id="UP000001449">
    <property type="component" value="Chromosome 2"/>
</dbReference>
<dbReference type="eggNOG" id="ENOG502RUMF">
    <property type="taxonomic scope" value="Eukaryota"/>
</dbReference>
<evidence type="ECO:0000256" key="6">
    <source>
        <dbReference type="ARBA" id="ARBA00022989"/>
    </source>
</evidence>
<dbReference type="EMBL" id="CM000639">
    <property type="protein sequence ID" value="EED95533.1"/>
    <property type="molecule type" value="Genomic_DNA"/>
</dbReference>
<reference evidence="10 11" key="1">
    <citation type="journal article" date="2004" name="Science">
        <title>The genome of the diatom Thalassiosira pseudonana: ecology, evolution, and metabolism.</title>
        <authorList>
            <person name="Armbrust E.V."/>
            <person name="Berges J.A."/>
            <person name="Bowler C."/>
            <person name="Green B.R."/>
            <person name="Martinez D."/>
            <person name="Putnam N.H."/>
            <person name="Zhou S."/>
            <person name="Allen A.E."/>
            <person name="Apt K.E."/>
            <person name="Bechner M."/>
            <person name="Brzezinski M.A."/>
            <person name="Chaal B.K."/>
            <person name="Chiovitti A."/>
            <person name="Davis A.K."/>
            <person name="Demarest M.S."/>
            <person name="Detter J.C."/>
            <person name="Glavina T."/>
            <person name="Goodstein D."/>
            <person name="Hadi M.Z."/>
            <person name="Hellsten U."/>
            <person name="Hildebrand M."/>
            <person name="Jenkins B.D."/>
            <person name="Jurka J."/>
            <person name="Kapitonov V.V."/>
            <person name="Kroger N."/>
            <person name="Lau W.W."/>
            <person name="Lane T.W."/>
            <person name="Larimer F.W."/>
            <person name="Lippmeier J.C."/>
            <person name="Lucas S."/>
            <person name="Medina M."/>
            <person name="Montsant A."/>
            <person name="Obornik M."/>
            <person name="Parker M.S."/>
            <person name="Palenik B."/>
            <person name="Pazour G.J."/>
            <person name="Richardson P.M."/>
            <person name="Rynearson T.A."/>
            <person name="Saito M.A."/>
            <person name="Schwartz D.C."/>
            <person name="Thamatrakoln K."/>
            <person name="Valentin K."/>
            <person name="Vardi A."/>
            <person name="Wilkerson F.P."/>
            <person name="Rokhsar D.S."/>
        </authorList>
    </citation>
    <scope>NUCLEOTIDE SEQUENCE [LARGE SCALE GENOMIC DNA]</scope>
    <source>
        <strain evidence="10 11">CCMP1335</strain>
    </source>
</reference>
<dbReference type="Pfam" id="PF00560">
    <property type="entry name" value="LRR_1"/>
    <property type="match status" value="4"/>
</dbReference>
<keyword evidence="3" id="KW-0812">Transmembrane</keyword>
<dbReference type="InterPro" id="IPR032675">
    <property type="entry name" value="LRR_dom_sf"/>
</dbReference>
<dbReference type="GO" id="GO:0016301">
    <property type="term" value="F:kinase activity"/>
    <property type="evidence" value="ECO:0007669"/>
    <property type="project" value="UniProtKB-KW"/>
</dbReference>
<keyword evidence="5" id="KW-0677">Repeat</keyword>
<organism evidence="10 11">
    <name type="scientific">Thalassiosira pseudonana</name>
    <name type="common">Marine diatom</name>
    <name type="synonym">Cyclotella nana</name>
    <dbReference type="NCBI Taxonomy" id="35128"/>
    <lineage>
        <taxon>Eukaryota</taxon>
        <taxon>Sar</taxon>
        <taxon>Stramenopiles</taxon>
        <taxon>Ochrophyta</taxon>
        <taxon>Bacillariophyta</taxon>
        <taxon>Coscinodiscophyceae</taxon>
        <taxon>Thalassiosirophycidae</taxon>
        <taxon>Thalassiosirales</taxon>
        <taxon>Thalassiosiraceae</taxon>
        <taxon>Thalassiosira</taxon>
    </lineage>
</organism>
<keyword evidence="7" id="KW-0472">Membrane</keyword>
<dbReference type="PRINTS" id="PR00019">
    <property type="entry name" value="LEURICHRPT"/>
</dbReference>
<proteinExistence type="predicted"/>
<evidence type="ECO:0000256" key="3">
    <source>
        <dbReference type="ARBA" id="ARBA00022692"/>
    </source>
</evidence>
<dbReference type="AlphaFoldDB" id="B8BVX6"/>
<keyword evidence="11" id="KW-1185">Reference proteome</keyword>
<dbReference type="InterPro" id="IPR001611">
    <property type="entry name" value="Leu-rich_rpt"/>
</dbReference>
<dbReference type="SMART" id="SM00369">
    <property type="entry name" value="LRR_TYP"/>
    <property type="match status" value="3"/>
</dbReference>
<dbReference type="KEGG" id="tps:THAPSDRAFT_261595"/>
<sequence>IDPSQIAPSLPSALGKLLSLRLLNLSSNQIQGTIPKTISQLPNLEIIDISSNDLVGSFPYFESEVLRVLDISKNRFHGKLPKELFAHPDIGKETAPYLASLMDTTMQNLQYFDIGFNLFSGTICNNIGNFKELQALYMEHNRLIGTIPKALYRGSGVGANPLPLVQLFLQQNDLSGTLPSGLATLPNLKELYVDGNKLTGSVPDSLCKKELNNVFLGNKQAARG</sequence>
<feature type="non-terminal residue" evidence="10">
    <location>
        <position position="1"/>
    </location>
</feature>
<keyword evidence="4" id="KW-0732">Signal</keyword>
<reference evidence="10 11" key="2">
    <citation type="journal article" date="2008" name="Nature">
        <title>The Phaeodactylum genome reveals the evolutionary history of diatom genomes.</title>
        <authorList>
            <person name="Bowler C."/>
            <person name="Allen A.E."/>
            <person name="Badger J.H."/>
            <person name="Grimwood J."/>
            <person name="Jabbari K."/>
            <person name="Kuo A."/>
            <person name="Maheswari U."/>
            <person name="Martens C."/>
            <person name="Maumus F."/>
            <person name="Otillar R.P."/>
            <person name="Rayko E."/>
            <person name="Salamov A."/>
            <person name="Vandepoele K."/>
            <person name="Beszteri B."/>
            <person name="Gruber A."/>
            <person name="Heijde M."/>
            <person name="Katinka M."/>
            <person name="Mock T."/>
            <person name="Valentin K."/>
            <person name="Verret F."/>
            <person name="Berges J.A."/>
            <person name="Brownlee C."/>
            <person name="Cadoret J.P."/>
            <person name="Chiovitti A."/>
            <person name="Choi C.J."/>
            <person name="Coesel S."/>
            <person name="De Martino A."/>
            <person name="Detter J.C."/>
            <person name="Durkin C."/>
            <person name="Falciatore A."/>
            <person name="Fournet J."/>
            <person name="Haruta M."/>
            <person name="Huysman M.J."/>
            <person name="Jenkins B.D."/>
            <person name="Jiroutova K."/>
            <person name="Jorgensen R.E."/>
            <person name="Joubert Y."/>
            <person name="Kaplan A."/>
            <person name="Kroger N."/>
            <person name="Kroth P.G."/>
            <person name="La Roche J."/>
            <person name="Lindquist E."/>
            <person name="Lommer M."/>
            <person name="Martin-Jezequel V."/>
            <person name="Lopez P.J."/>
            <person name="Lucas S."/>
            <person name="Mangogna M."/>
            <person name="McGinnis K."/>
            <person name="Medlin L.K."/>
            <person name="Montsant A."/>
            <person name="Oudot-Le Secq M.P."/>
            <person name="Napoli C."/>
            <person name="Obornik M."/>
            <person name="Parker M.S."/>
            <person name="Petit J.L."/>
            <person name="Porcel B.M."/>
            <person name="Poulsen N."/>
            <person name="Robison M."/>
            <person name="Rychlewski L."/>
            <person name="Rynearson T.A."/>
            <person name="Schmutz J."/>
            <person name="Shapiro H."/>
            <person name="Siaut M."/>
            <person name="Stanley M."/>
            <person name="Sussman M.R."/>
            <person name="Taylor A.R."/>
            <person name="Vardi A."/>
            <person name="von Dassow P."/>
            <person name="Vyverman W."/>
            <person name="Willis A."/>
            <person name="Wyrwicz L.S."/>
            <person name="Rokhsar D.S."/>
            <person name="Weissenbach J."/>
            <person name="Armbrust E.V."/>
            <person name="Green B.R."/>
            <person name="Van de Peer Y."/>
            <person name="Grigoriev I.V."/>
        </authorList>
    </citation>
    <scope>NUCLEOTIDE SEQUENCE [LARGE SCALE GENOMIC DNA]</scope>
    <source>
        <strain evidence="10 11">CCMP1335</strain>
    </source>
</reference>
<evidence type="ECO:0000256" key="5">
    <source>
        <dbReference type="ARBA" id="ARBA00022737"/>
    </source>
</evidence>
<dbReference type="GeneID" id="7450476"/>
<evidence type="ECO:0000256" key="9">
    <source>
        <dbReference type="ARBA" id="ARBA00023180"/>
    </source>
</evidence>
<evidence type="ECO:0000256" key="1">
    <source>
        <dbReference type="ARBA" id="ARBA00004167"/>
    </source>
</evidence>
<accession>B8BVX6</accession>
<comment type="subcellular location">
    <subcellularLocation>
        <location evidence="1">Membrane</location>
        <topology evidence="1">Single-pass membrane protein</topology>
    </subcellularLocation>
</comment>
<dbReference type="HOGENOM" id="CLU_1237857_0_0_1"/>
<dbReference type="InParanoid" id="B8BVX6"/>
<keyword evidence="8" id="KW-0675">Receptor</keyword>
<dbReference type="InterPro" id="IPR003591">
    <property type="entry name" value="Leu-rich_rpt_typical-subtyp"/>
</dbReference>
<dbReference type="SMR" id="B8BVX6"/>
<dbReference type="PANTHER" id="PTHR27000">
    <property type="entry name" value="LEUCINE-RICH REPEAT RECEPTOR-LIKE PROTEIN KINASE FAMILY PROTEIN-RELATED"/>
    <property type="match status" value="1"/>
</dbReference>
<keyword evidence="2" id="KW-0433">Leucine-rich repeat</keyword>
<dbReference type="SUPFAM" id="SSF52058">
    <property type="entry name" value="L domain-like"/>
    <property type="match status" value="1"/>
</dbReference>
<evidence type="ECO:0000256" key="8">
    <source>
        <dbReference type="ARBA" id="ARBA00023170"/>
    </source>
</evidence>